<feature type="transmembrane region" description="Helical" evidence="8">
    <location>
        <begin position="83"/>
        <end position="103"/>
    </location>
</feature>
<dbReference type="PANTHER" id="PTHR23501">
    <property type="entry name" value="MAJOR FACILITATOR SUPERFAMILY"/>
    <property type="match status" value="1"/>
</dbReference>
<accession>A0A4Z0YKD6</accession>
<evidence type="ECO:0000313" key="11">
    <source>
        <dbReference type="Proteomes" id="UP000297716"/>
    </source>
</evidence>
<feature type="transmembrane region" description="Helical" evidence="8">
    <location>
        <begin position="347"/>
        <end position="369"/>
    </location>
</feature>
<feature type="transmembrane region" description="Helical" evidence="8">
    <location>
        <begin position="376"/>
        <end position="394"/>
    </location>
</feature>
<dbReference type="InterPro" id="IPR020846">
    <property type="entry name" value="MFS_dom"/>
</dbReference>
<feature type="transmembrane region" description="Helical" evidence="8">
    <location>
        <begin position="241"/>
        <end position="261"/>
    </location>
</feature>
<dbReference type="AlphaFoldDB" id="A0A4Z0YKD6"/>
<name>A0A4Z0YKD6_9PEZI</name>
<organism evidence="10 11">
    <name type="scientific">Xylaria hypoxylon</name>
    <dbReference type="NCBI Taxonomy" id="37992"/>
    <lineage>
        <taxon>Eukaryota</taxon>
        <taxon>Fungi</taxon>
        <taxon>Dikarya</taxon>
        <taxon>Ascomycota</taxon>
        <taxon>Pezizomycotina</taxon>
        <taxon>Sordariomycetes</taxon>
        <taxon>Xylariomycetidae</taxon>
        <taxon>Xylariales</taxon>
        <taxon>Xylariaceae</taxon>
        <taxon>Xylaria</taxon>
    </lineage>
</organism>
<evidence type="ECO:0000256" key="7">
    <source>
        <dbReference type="SAM" id="MobiDB-lite"/>
    </source>
</evidence>
<dbReference type="OrthoDB" id="10021397at2759"/>
<keyword evidence="3 8" id="KW-0812">Transmembrane</keyword>
<keyword evidence="4 8" id="KW-1133">Transmembrane helix</keyword>
<evidence type="ECO:0000256" key="8">
    <source>
        <dbReference type="SAM" id="Phobius"/>
    </source>
</evidence>
<dbReference type="EMBL" id="SKBN01000077">
    <property type="protein sequence ID" value="TGJ84017.1"/>
    <property type="molecule type" value="Genomic_DNA"/>
</dbReference>
<evidence type="ECO:0000313" key="10">
    <source>
        <dbReference type="EMBL" id="TGJ84017.1"/>
    </source>
</evidence>
<dbReference type="InterPro" id="IPR011701">
    <property type="entry name" value="MFS"/>
</dbReference>
<sequence length="570" mass="61331">MSPNPIASDGETSSELAGGQETPAREFTQLRDNTVATQAFKPTFRLYAIIVGLGITNLLAALENTVVSIAAPVILTDLKLGDNFIWVTNAFFLSSTASLPLLGQFCNVFGRRYTMLSVIAVFVLGSGICGGASSGGMLIAGRAVQGAGSGGIIMASSIIISDLVPLRQRGNYSAALVAIIGIGSALGPIIGGAIVSSTTWRWVFYLNLPIGGVAFATLFVFLRVGYNKEMSFWQKLKRIDLVGNGVLVASTVSILYALSYAGTRYRWQSWHTLVPLLIGFFGLFVFACSQTIRSPTEPLMPKRFFQASTSIILAANTFAYSALLYWCIFFLPVFFQGVKLYSPTRSGAALLPLSLVGIPGSILGAIALTRSGRYKPVHIIGFALQTLGLGLITMQQEETTVAQWATFQSIVALGFGLVFSTVLPAFQAFIHERDMAVCTAAWYFIRLFGHIWGVAIPAAIFNNQIDNLIAQGVISDANLAQAISAGGAYQAASAAFVKQFSPSLQTEIRAIYRESTQRVFQISLVFSGVAFLLSLFEKEIELRRTIETEFGLEEEGKGQRKASGQAEAAK</sequence>
<dbReference type="Proteomes" id="UP000297716">
    <property type="component" value="Unassembled WGS sequence"/>
</dbReference>
<reference evidence="10 11" key="1">
    <citation type="submission" date="2019-03" db="EMBL/GenBank/DDBJ databases">
        <title>Draft genome sequence of Xylaria hypoxylon DSM 108379, a ubiquitous saprotrophic-parasitic fungi on hardwood.</title>
        <authorList>
            <person name="Buettner E."/>
            <person name="Leonhardt S."/>
            <person name="Gebauer A.M."/>
            <person name="Liers C."/>
            <person name="Hofrichter M."/>
            <person name="Kellner H."/>
        </authorList>
    </citation>
    <scope>NUCLEOTIDE SEQUENCE [LARGE SCALE GENOMIC DNA]</scope>
    <source>
        <strain evidence="10 11">DSM 108379</strain>
    </source>
</reference>
<proteinExistence type="predicted"/>
<evidence type="ECO:0000256" key="5">
    <source>
        <dbReference type="ARBA" id="ARBA00023136"/>
    </source>
</evidence>
<feature type="transmembrane region" description="Helical" evidence="8">
    <location>
        <begin position="441"/>
        <end position="461"/>
    </location>
</feature>
<dbReference type="GO" id="GO:0005886">
    <property type="term" value="C:plasma membrane"/>
    <property type="evidence" value="ECO:0007669"/>
    <property type="project" value="TreeGrafter"/>
</dbReference>
<feature type="transmembrane region" description="Helical" evidence="8">
    <location>
        <begin position="313"/>
        <end position="335"/>
    </location>
</feature>
<evidence type="ECO:0000256" key="4">
    <source>
        <dbReference type="ARBA" id="ARBA00022989"/>
    </source>
</evidence>
<feature type="transmembrane region" description="Helical" evidence="8">
    <location>
        <begin position="115"/>
        <end position="140"/>
    </location>
</feature>
<feature type="transmembrane region" description="Helical" evidence="8">
    <location>
        <begin position="273"/>
        <end position="292"/>
    </location>
</feature>
<keyword evidence="2" id="KW-0813">Transport</keyword>
<comment type="subcellular location">
    <subcellularLocation>
        <location evidence="1">Membrane</location>
        <topology evidence="1">Multi-pass membrane protein</topology>
    </subcellularLocation>
</comment>
<dbReference type="Gene3D" id="1.20.1720.10">
    <property type="entry name" value="Multidrug resistance protein D"/>
    <property type="match status" value="1"/>
</dbReference>
<dbReference type="SUPFAM" id="SSF103473">
    <property type="entry name" value="MFS general substrate transporter"/>
    <property type="match status" value="1"/>
</dbReference>
<feature type="compositionally biased region" description="Polar residues" evidence="7">
    <location>
        <begin position="1"/>
        <end position="15"/>
    </location>
</feature>
<feature type="transmembrane region" description="Helical" evidence="8">
    <location>
        <begin position="519"/>
        <end position="536"/>
    </location>
</feature>
<dbReference type="Gene3D" id="1.20.1250.20">
    <property type="entry name" value="MFS general substrate transporter like domains"/>
    <property type="match status" value="1"/>
</dbReference>
<keyword evidence="6" id="KW-0325">Glycoprotein</keyword>
<dbReference type="PROSITE" id="PS50850">
    <property type="entry name" value="MFS"/>
    <property type="match status" value="1"/>
</dbReference>
<feature type="region of interest" description="Disordered" evidence="7">
    <location>
        <begin position="1"/>
        <end position="23"/>
    </location>
</feature>
<feature type="domain" description="Major facilitator superfamily (MFS) profile" evidence="9">
    <location>
        <begin position="49"/>
        <end position="505"/>
    </location>
</feature>
<feature type="transmembrane region" description="Helical" evidence="8">
    <location>
        <begin position="46"/>
        <end position="71"/>
    </location>
</feature>
<protein>
    <recommendedName>
        <fullName evidence="9">Major facilitator superfamily (MFS) profile domain-containing protein</fullName>
    </recommendedName>
</protein>
<keyword evidence="5 8" id="KW-0472">Membrane</keyword>
<comment type="caution">
    <text evidence="10">The sequence shown here is derived from an EMBL/GenBank/DDBJ whole genome shotgun (WGS) entry which is preliminary data.</text>
</comment>
<dbReference type="Pfam" id="PF07690">
    <property type="entry name" value="MFS_1"/>
    <property type="match status" value="1"/>
</dbReference>
<evidence type="ECO:0000256" key="3">
    <source>
        <dbReference type="ARBA" id="ARBA00022692"/>
    </source>
</evidence>
<gene>
    <name evidence="10" type="ORF">E0Z10_g4730</name>
</gene>
<evidence type="ECO:0000259" key="9">
    <source>
        <dbReference type="PROSITE" id="PS50850"/>
    </source>
</evidence>
<dbReference type="InterPro" id="IPR036259">
    <property type="entry name" value="MFS_trans_sf"/>
</dbReference>
<keyword evidence="11" id="KW-1185">Reference proteome</keyword>
<feature type="transmembrane region" description="Helical" evidence="8">
    <location>
        <begin position="406"/>
        <end position="429"/>
    </location>
</feature>
<feature type="transmembrane region" description="Helical" evidence="8">
    <location>
        <begin position="202"/>
        <end position="221"/>
    </location>
</feature>
<evidence type="ECO:0000256" key="6">
    <source>
        <dbReference type="ARBA" id="ARBA00023180"/>
    </source>
</evidence>
<dbReference type="GO" id="GO:0022857">
    <property type="term" value="F:transmembrane transporter activity"/>
    <property type="evidence" value="ECO:0007669"/>
    <property type="project" value="InterPro"/>
</dbReference>
<dbReference type="PANTHER" id="PTHR23501:SF187">
    <property type="entry name" value="MAJOR FACILITATOR SUPERFAMILY (MFS) PROFILE DOMAIN-CONTAINING PROTEIN"/>
    <property type="match status" value="1"/>
</dbReference>
<evidence type="ECO:0000256" key="2">
    <source>
        <dbReference type="ARBA" id="ARBA00022448"/>
    </source>
</evidence>
<evidence type="ECO:0000256" key="1">
    <source>
        <dbReference type="ARBA" id="ARBA00004141"/>
    </source>
</evidence>
<feature type="transmembrane region" description="Helical" evidence="8">
    <location>
        <begin position="146"/>
        <end position="164"/>
    </location>
</feature>
<feature type="transmembrane region" description="Helical" evidence="8">
    <location>
        <begin position="176"/>
        <end position="196"/>
    </location>
</feature>